<keyword evidence="1" id="KW-0472">Membrane</keyword>
<feature type="transmembrane region" description="Helical" evidence="1">
    <location>
        <begin position="6"/>
        <end position="25"/>
    </location>
</feature>
<name>A0A344TZS0_9ACTN</name>
<dbReference type="RefSeq" id="WP_114055322.1">
    <property type="nucleotide sequence ID" value="NZ_CP030862.1"/>
</dbReference>
<evidence type="ECO:0000313" key="3">
    <source>
        <dbReference type="Proteomes" id="UP000252004"/>
    </source>
</evidence>
<dbReference type="KEGG" id="sgz:C0216_12355"/>
<sequence>MGQKVLLVVVAVQLALIAALLGGILKRVGGAAMIGAIQAGAATFAAALTLAILTMTAVGVV</sequence>
<evidence type="ECO:0000313" key="2">
    <source>
        <dbReference type="EMBL" id="AXE24141.1"/>
    </source>
</evidence>
<keyword evidence="1" id="KW-1133">Transmembrane helix</keyword>
<protein>
    <submittedName>
        <fullName evidence="2">Uncharacterized protein</fullName>
    </submittedName>
</protein>
<keyword evidence="3" id="KW-1185">Reference proteome</keyword>
<proteinExistence type="predicted"/>
<organism evidence="2 3">
    <name type="scientific">Streptomyces globosus</name>
    <dbReference type="NCBI Taxonomy" id="68209"/>
    <lineage>
        <taxon>Bacteria</taxon>
        <taxon>Bacillati</taxon>
        <taxon>Actinomycetota</taxon>
        <taxon>Actinomycetes</taxon>
        <taxon>Kitasatosporales</taxon>
        <taxon>Streptomycetaceae</taxon>
        <taxon>Streptomyces</taxon>
    </lineage>
</organism>
<gene>
    <name evidence="2" type="ORF">C0216_12355</name>
</gene>
<dbReference type="AlphaFoldDB" id="A0A344TZS0"/>
<dbReference type="EMBL" id="CP030862">
    <property type="protein sequence ID" value="AXE24141.1"/>
    <property type="molecule type" value="Genomic_DNA"/>
</dbReference>
<feature type="transmembrane region" description="Helical" evidence="1">
    <location>
        <begin position="37"/>
        <end position="60"/>
    </location>
</feature>
<evidence type="ECO:0000256" key="1">
    <source>
        <dbReference type="SAM" id="Phobius"/>
    </source>
</evidence>
<keyword evidence="1" id="KW-0812">Transmembrane</keyword>
<reference evidence="2 3" key="1">
    <citation type="submission" date="2018-01" db="EMBL/GenBank/DDBJ databases">
        <title>Draft genome Sequence of streptomyces globosus LZH-48.</title>
        <authorList>
            <person name="Ran K."/>
            <person name="Li Z."/>
            <person name="Wei S."/>
            <person name="Dong R."/>
        </authorList>
    </citation>
    <scope>NUCLEOTIDE SEQUENCE [LARGE SCALE GENOMIC DNA]</scope>
    <source>
        <strain evidence="2 3">LZH-48</strain>
    </source>
</reference>
<accession>A0A344TZS0</accession>
<dbReference type="Proteomes" id="UP000252004">
    <property type="component" value="Chromosome"/>
</dbReference>